<name>A0ABQ2GPH2_9PSED</name>
<dbReference type="InterPro" id="IPR001789">
    <property type="entry name" value="Sig_transdc_resp-reg_receiver"/>
</dbReference>
<protein>
    <recommendedName>
        <fullName evidence="2">histidine kinase</fullName>
        <ecNumber evidence="2">2.7.13.3</ecNumber>
    </recommendedName>
</protein>
<evidence type="ECO:0000259" key="5">
    <source>
        <dbReference type="PROSITE" id="PS50109"/>
    </source>
</evidence>
<sequence>MTLHNAFALNFFRGPGEIRALARDLDWSKTPLGPVSAWPQSLRSTVRTLLSSQYPMILTWGPEFTQIYNDAYAKLIGDKHPQALGDDIRITMAENWDTLGPMIERVMETGQANWTAALPLLMDRSGYREEAYFSVSHAPAENDEGIIVGMLAVCSEVTVQVVGERRLKLLSDLSTQAGEIRSVETTSEEVGKALASDLLDLPFALLYLRGPEETLNLAAATSIAPDSIHAPSTLPIAYDAANQPWPLTQALAGQPQTLTGLSKTLGLHGGLWQDLVDCAQVIPIAGESDAEPLGVLVLGISPSRALDEAYRTFITLVAGQISMALRNARAYEQAQQRAEMLAELDRAKTQFFSNVSHEFRTPLTLMLGPLEDLLGKPTLPPEVRDELTVAHRNALRLLRLVNTLLDFSRVEAGRSKARFIPTNLASFTTDLASSFRSAIERAGLRFEVICPPLPEPVFVDREMWEKVVLNLLSNAFKFTFTGQIRLELSSNENHAQLTVADTGVGIAAEHLPRLFERFHRIEGTKSRSYEGSGIGLALVNELVMLHGGSVSVNSLPDQGTVFTLKIPFGSQHLPDESIHDVSSDYDEGPGAAPFVEEALRWLADDTQAYPLESSTAQAVTVAAKHSTKRRARIVLADDNADMRAYIQRLLEPDHDIIAVADGAIALDVVRQHGADLLLTDVMMPILDGFGLVRQLREDPLLKTLPIIMLSARAGEEASVDGLESGADDYLVKPFSARELKARVQASLELAQLRREAEEQLAQSRKMDAIGQLTAGVAHDFNNLLAVVIASLDLMALRATDERTSHLLKNAQQAADRGAKLTTQLLAFSRKQRLNARPVDLNTMLLGMKELLHSTLGGTVELVMDLQPGLWIAQGDSNQLELAILNMVVNARDAMPSGGTLTIQTQNVGPSDTHPASLGRGEFISVSLTDTGEGMSQDVLSHLFEPFFTTKAQGKGTGLGLAQVYGTVRQFGGDIEVRSLPGRGTRICFYLPRTSEPVQAMTEPVKVGLSPAVPLRILLVDDDAQVRRSTSAMLTELGYEHIKAASGQEAIQQLQDSEGIDLLLTDYAMPGMTGMELCKQSLGIRPELKMLLMTGYADSAALPTGSLTVLNKPFTLNQLADTIINVVSHKQKIKLN</sequence>
<dbReference type="SUPFAM" id="SSF55874">
    <property type="entry name" value="ATPase domain of HSP90 chaperone/DNA topoisomerase II/histidine kinase"/>
    <property type="match status" value="2"/>
</dbReference>
<dbReference type="SMART" id="SM00448">
    <property type="entry name" value="REC"/>
    <property type="match status" value="2"/>
</dbReference>
<evidence type="ECO:0000256" key="1">
    <source>
        <dbReference type="ARBA" id="ARBA00000085"/>
    </source>
</evidence>
<dbReference type="SUPFAM" id="SSF52172">
    <property type="entry name" value="CheY-like"/>
    <property type="match status" value="2"/>
</dbReference>
<gene>
    <name evidence="7" type="ORF">GCM10009425_17550</name>
</gene>
<dbReference type="Pfam" id="PF00072">
    <property type="entry name" value="Response_reg"/>
    <property type="match status" value="2"/>
</dbReference>
<feature type="domain" description="Histidine kinase" evidence="5">
    <location>
        <begin position="775"/>
        <end position="994"/>
    </location>
</feature>
<comment type="catalytic activity">
    <reaction evidence="1">
        <text>ATP + protein L-histidine = ADP + protein N-phospho-L-histidine.</text>
        <dbReference type="EC" id="2.7.13.3"/>
    </reaction>
</comment>
<dbReference type="Proteomes" id="UP000616499">
    <property type="component" value="Unassembled WGS sequence"/>
</dbReference>
<dbReference type="PANTHER" id="PTHR43547">
    <property type="entry name" value="TWO-COMPONENT HISTIDINE KINASE"/>
    <property type="match status" value="1"/>
</dbReference>
<evidence type="ECO:0000259" key="6">
    <source>
        <dbReference type="PROSITE" id="PS50110"/>
    </source>
</evidence>
<dbReference type="InterPro" id="IPR036097">
    <property type="entry name" value="HisK_dim/P_sf"/>
</dbReference>
<dbReference type="Gene3D" id="3.40.50.2300">
    <property type="match status" value="2"/>
</dbReference>
<feature type="domain" description="Response regulatory" evidence="6">
    <location>
        <begin position="1015"/>
        <end position="1126"/>
    </location>
</feature>
<dbReference type="InterPro" id="IPR029016">
    <property type="entry name" value="GAF-like_dom_sf"/>
</dbReference>
<dbReference type="SUPFAM" id="SSF47384">
    <property type="entry name" value="Homodimeric domain of signal transducing histidine kinase"/>
    <property type="match status" value="2"/>
</dbReference>
<feature type="modified residue" description="4-aspartylphosphate" evidence="4">
    <location>
        <position position="1065"/>
    </location>
</feature>
<dbReference type="Gene3D" id="3.30.450.20">
    <property type="entry name" value="PAS domain"/>
    <property type="match status" value="1"/>
</dbReference>
<evidence type="ECO:0000256" key="4">
    <source>
        <dbReference type="PROSITE-ProRule" id="PRU00169"/>
    </source>
</evidence>
<feature type="domain" description="Response regulatory" evidence="6">
    <location>
        <begin position="632"/>
        <end position="747"/>
    </location>
</feature>
<dbReference type="SUPFAM" id="SSF55781">
    <property type="entry name" value="GAF domain-like"/>
    <property type="match status" value="1"/>
</dbReference>
<dbReference type="Pfam" id="PF00512">
    <property type="entry name" value="HisKA"/>
    <property type="match status" value="2"/>
</dbReference>
<dbReference type="SMART" id="SM00387">
    <property type="entry name" value="HATPase_c"/>
    <property type="match status" value="2"/>
</dbReference>
<dbReference type="CDD" id="cd00082">
    <property type="entry name" value="HisKA"/>
    <property type="match status" value="2"/>
</dbReference>
<dbReference type="Gene3D" id="1.10.287.130">
    <property type="match status" value="2"/>
</dbReference>
<organism evidence="7 8">
    <name type="scientific">Pseudomonas asuensis</name>
    <dbReference type="NCBI Taxonomy" id="1825787"/>
    <lineage>
        <taxon>Bacteria</taxon>
        <taxon>Pseudomonadati</taxon>
        <taxon>Pseudomonadota</taxon>
        <taxon>Gammaproteobacteria</taxon>
        <taxon>Pseudomonadales</taxon>
        <taxon>Pseudomonadaceae</taxon>
        <taxon>Pseudomonas</taxon>
    </lineage>
</organism>
<evidence type="ECO:0000256" key="2">
    <source>
        <dbReference type="ARBA" id="ARBA00012438"/>
    </source>
</evidence>
<dbReference type="InterPro" id="IPR011006">
    <property type="entry name" value="CheY-like_superfamily"/>
</dbReference>
<keyword evidence="3 4" id="KW-0597">Phosphoprotein</keyword>
<accession>A0ABQ2GPH2</accession>
<reference evidence="8" key="1">
    <citation type="journal article" date="2019" name="Int. J. Syst. Evol. Microbiol.">
        <title>The Global Catalogue of Microorganisms (GCM) 10K type strain sequencing project: providing services to taxonomists for standard genome sequencing and annotation.</title>
        <authorList>
            <consortium name="The Broad Institute Genomics Platform"/>
            <consortium name="The Broad Institute Genome Sequencing Center for Infectious Disease"/>
            <person name="Wu L."/>
            <person name="Ma J."/>
        </authorList>
    </citation>
    <scope>NUCLEOTIDE SEQUENCE [LARGE SCALE GENOMIC DNA]</scope>
    <source>
        <strain evidence="8">JCM 13501</strain>
    </source>
</reference>
<dbReference type="InterPro" id="IPR004358">
    <property type="entry name" value="Sig_transdc_His_kin-like_C"/>
</dbReference>
<dbReference type="CDD" id="cd17574">
    <property type="entry name" value="REC_OmpR"/>
    <property type="match status" value="1"/>
</dbReference>
<keyword evidence="8" id="KW-1185">Reference proteome</keyword>
<dbReference type="Gene3D" id="3.30.450.40">
    <property type="match status" value="1"/>
</dbReference>
<dbReference type="EMBL" id="BMNW01000003">
    <property type="protein sequence ID" value="GGM06757.1"/>
    <property type="molecule type" value="Genomic_DNA"/>
</dbReference>
<dbReference type="PRINTS" id="PR00344">
    <property type="entry name" value="BCTRLSENSOR"/>
</dbReference>
<dbReference type="Gene3D" id="3.30.565.10">
    <property type="entry name" value="Histidine kinase-like ATPase, C-terminal domain"/>
    <property type="match status" value="2"/>
</dbReference>
<dbReference type="RefSeq" id="WP_188865747.1">
    <property type="nucleotide sequence ID" value="NZ_BMNW01000003.1"/>
</dbReference>
<evidence type="ECO:0000256" key="3">
    <source>
        <dbReference type="ARBA" id="ARBA00022553"/>
    </source>
</evidence>
<dbReference type="PROSITE" id="PS50109">
    <property type="entry name" value="HIS_KIN"/>
    <property type="match status" value="2"/>
</dbReference>
<dbReference type="InterPro" id="IPR003661">
    <property type="entry name" value="HisK_dim/P_dom"/>
</dbReference>
<feature type="modified residue" description="4-aspartylphosphate" evidence="4">
    <location>
        <position position="680"/>
    </location>
</feature>
<dbReference type="Pfam" id="PF02518">
    <property type="entry name" value="HATPase_c"/>
    <property type="match status" value="2"/>
</dbReference>
<proteinExistence type="predicted"/>
<dbReference type="InterPro" id="IPR003594">
    <property type="entry name" value="HATPase_dom"/>
</dbReference>
<comment type="caution">
    <text evidence="7">The sequence shown here is derived from an EMBL/GenBank/DDBJ whole genome shotgun (WGS) entry which is preliminary data.</text>
</comment>
<evidence type="ECO:0000313" key="8">
    <source>
        <dbReference type="Proteomes" id="UP000616499"/>
    </source>
</evidence>
<dbReference type="PROSITE" id="PS50110">
    <property type="entry name" value="RESPONSE_REGULATORY"/>
    <property type="match status" value="2"/>
</dbReference>
<feature type="domain" description="Histidine kinase" evidence="5">
    <location>
        <begin position="354"/>
        <end position="570"/>
    </location>
</feature>
<evidence type="ECO:0000313" key="7">
    <source>
        <dbReference type="EMBL" id="GGM06757.1"/>
    </source>
</evidence>
<dbReference type="InterPro" id="IPR036890">
    <property type="entry name" value="HATPase_C_sf"/>
</dbReference>
<dbReference type="InterPro" id="IPR005467">
    <property type="entry name" value="His_kinase_dom"/>
</dbReference>
<dbReference type="SMART" id="SM00388">
    <property type="entry name" value="HisKA"/>
    <property type="match status" value="2"/>
</dbReference>
<dbReference type="CDD" id="cd16922">
    <property type="entry name" value="HATPase_EvgS-ArcB-TorS-like"/>
    <property type="match status" value="1"/>
</dbReference>
<dbReference type="EC" id="2.7.13.3" evidence="2"/>
<dbReference type="PANTHER" id="PTHR43547:SF2">
    <property type="entry name" value="HYBRID SIGNAL TRANSDUCTION HISTIDINE KINASE C"/>
    <property type="match status" value="1"/>
</dbReference>